<dbReference type="EMBL" id="CP032626">
    <property type="protein sequence ID" value="AYF92749.1"/>
    <property type="molecule type" value="Genomic_DNA"/>
</dbReference>
<evidence type="ECO:0000256" key="1">
    <source>
        <dbReference type="ARBA" id="ARBA00004141"/>
    </source>
</evidence>
<dbReference type="RefSeq" id="WP_120784514.1">
    <property type="nucleotide sequence ID" value="NZ_CP032626.1"/>
</dbReference>
<keyword evidence="4 5" id="KW-0472">Membrane</keyword>
<organism evidence="6 7">
    <name type="scientific">Apilactobacillus bombintestini</name>
    <dbReference type="NCBI Taxonomy" id="2419772"/>
    <lineage>
        <taxon>Bacteria</taxon>
        <taxon>Bacillati</taxon>
        <taxon>Bacillota</taxon>
        <taxon>Bacilli</taxon>
        <taxon>Lactobacillales</taxon>
        <taxon>Lactobacillaceae</taxon>
        <taxon>Apilactobacillus</taxon>
    </lineage>
</organism>
<comment type="subcellular location">
    <subcellularLocation>
        <location evidence="1">Membrane</location>
        <topology evidence="1">Multi-pass membrane protein</topology>
    </subcellularLocation>
</comment>
<evidence type="ECO:0000256" key="2">
    <source>
        <dbReference type="ARBA" id="ARBA00022692"/>
    </source>
</evidence>
<dbReference type="AlphaFoldDB" id="A0A387ATS7"/>
<keyword evidence="7" id="KW-1185">Reference proteome</keyword>
<proteinExistence type="predicted"/>
<dbReference type="Proteomes" id="UP000272003">
    <property type="component" value="Chromosome"/>
</dbReference>
<feature type="transmembrane region" description="Helical" evidence="5">
    <location>
        <begin position="64"/>
        <end position="84"/>
    </location>
</feature>
<dbReference type="OrthoDB" id="2143375at2"/>
<evidence type="ECO:0000256" key="4">
    <source>
        <dbReference type="ARBA" id="ARBA00023136"/>
    </source>
</evidence>
<dbReference type="PANTHER" id="PTHR37306:SF1">
    <property type="entry name" value="COLICIN V PRODUCTION PROTEIN"/>
    <property type="match status" value="1"/>
</dbReference>
<keyword evidence="2 5" id="KW-0812">Transmembrane</keyword>
<evidence type="ECO:0000313" key="6">
    <source>
        <dbReference type="EMBL" id="AYF92749.1"/>
    </source>
</evidence>
<gene>
    <name evidence="6" type="ORF">D7I45_04350</name>
</gene>
<name>A0A387ATS7_9LACO</name>
<feature type="transmembrane region" description="Helical" evidence="5">
    <location>
        <begin position="104"/>
        <end position="126"/>
    </location>
</feature>
<dbReference type="InterPro" id="IPR003825">
    <property type="entry name" value="Colicin-V_CvpA"/>
</dbReference>
<protein>
    <submittedName>
        <fullName evidence="6">CvpA family protein</fullName>
    </submittedName>
</protein>
<dbReference type="PANTHER" id="PTHR37306">
    <property type="entry name" value="COLICIN V PRODUCTION PROTEIN"/>
    <property type="match status" value="1"/>
</dbReference>
<evidence type="ECO:0000256" key="5">
    <source>
        <dbReference type="SAM" id="Phobius"/>
    </source>
</evidence>
<evidence type="ECO:0000256" key="3">
    <source>
        <dbReference type="ARBA" id="ARBA00022989"/>
    </source>
</evidence>
<sequence length="161" mass="18217">MIFNIVIILLLLYGIYDGYRLGLAHEILRVVGFMFSLLIALFYARDFGQAIFANSNLVNNPLLCNSISFFILFLLAGVLARIIISLVDKITYIPLVHEVNAFGGAVIGFLIAYLSVLFILNVIAVLPNNQIKEQYNQSNVSEFIVHKTPLISHQLFKKWLR</sequence>
<accession>A0A387ATS7</accession>
<dbReference type="GO" id="GO:0016020">
    <property type="term" value="C:membrane"/>
    <property type="evidence" value="ECO:0007669"/>
    <property type="project" value="UniProtKB-SubCell"/>
</dbReference>
<reference evidence="6 7" key="1">
    <citation type="submission" date="2018-09" db="EMBL/GenBank/DDBJ databases">
        <title>Genome sequencing of strain BHWM-4.</title>
        <authorList>
            <person name="Heo J."/>
            <person name="Kim S.-J."/>
            <person name="Kwon S.-W."/>
        </authorList>
    </citation>
    <scope>NUCLEOTIDE SEQUENCE [LARGE SCALE GENOMIC DNA]</scope>
    <source>
        <strain evidence="6 7">BHWM-4</strain>
    </source>
</reference>
<evidence type="ECO:0000313" key="7">
    <source>
        <dbReference type="Proteomes" id="UP000272003"/>
    </source>
</evidence>
<keyword evidence="3 5" id="KW-1133">Transmembrane helix</keyword>
<feature type="transmembrane region" description="Helical" evidence="5">
    <location>
        <begin position="27"/>
        <end position="44"/>
    </location>
</feature>
<dbReference type="Pfam" id="PF02674">
    <property type="entry name" value="Colicin_V"/>
    <property type="match status" value="1"/>
</dbReference>
<dbReference type="KEGG" id="abom:D7I45_04350"/>
<dbReference type="GO" id="GO:0009403">
    <property type="term" value="P:toxin biosynthetic process"/>
    <property type="evidence" value="ECO:0007669"/>
    <property type="project" value="InterPro"/>
</dbReference>